<keyword evidence="1" id="KW-1133">Transmembrane helix</keyword>
<feature type="transmembrane region" description="Helical" evidence="1">
    <location>
        <begin position="410"/>
        <end position="429"/>
    </location>
</feature>
<reference evidence="2 3" key="1">
    <citation type="submission" date="2024-11" db="EMBL/GenBank/DDBJ databases">
        <title>Adaptive evolution of stress response genes in parasites aligns with host niche diversity.</title>
        <authorList>
            <person name="Hahn C."/>
            <person name="Resl P."/>
        </authorList>
    </citation>
    <scope>NUCLEOTIDE SEQUENCE [LARGE SCALE GENOMIC DNA]</scope>
    <source>
        <strain evidence="2">EGGRZ-B1_66</strain>
        <tissue evidence="2">Body</tissue>
    </source>
</reference>
<evidence type="ECO:0000256" key="1">
    <source>
        <dbReference type="SAM" id="Phobius"/>
    </source>
</evidence>
<name>A0ABD2Q2B9_9PLAT</name>
<evidence type="ECO:0000313" key="2">
    <source>
        <dbReference type="EMBL" id="KAL3313513.1"/>
    </source>
</evidence>
<keyword evidence="1" id="KW-0812">Transmembrane</keyword>
<accession>A0ABD2Q2B9</accession>
<proteinExistence type="predicted"/>
<dbReference type="Proteomes" id="UP001626550">
    <property type="component" value="Unassembled WGS sequence"/>
</dbReference>
<keyword evidence="3" id="KW-1185">Reference proteome</keyword>
<organism evidence="2 3">
    <name type="scientific">Cichlidogyrus casuarinus</name>
    <dbReference type="NCBI Taxonomy" id="1844966"/>
    <lineage>
        <taxon>Eukaryota</taxon>
        <taxon>Metazoa</taxon>
        <taxon>Spiralia</taxon>
        <taxon>Lophotrochozoa</taxon>
        <taxon>Platyhelminthes</taxon>
        <taxon>Monogenea</taxon>
        <taxon>Monopisthocotylea</taxon>
        <taxon>Dactylogyridea</taxon>
        <taxon>Ancyrocephalidae</taxon>
        <taxon>Cichlidogyrus</taxon>
    </lineage>
</organism>
<feature type="transmembrane region" description="Helical" evidence="1">
    <location>
        <begin position="490"/>
        <end position="510"/>
    </location>
</feature>
<dbReference type="EMBL" id="JBJKFK010001284">
    <property type="protein sequence ID" value="KAL3313513.1"/>
    <property type="molecule type" value="Genomic_DNA"/>
</dbReference>
<keyword evidence="1" id="KW-0472">Membrane</keyword>
<evidence type="ECO:0000313" key="3">
    <source>
        <dbReference type="Proteomes" id="UP001626550"/>
    </source>
</evidence>
<dbReference type="AlphaFoldDB" id="A0ABD2Q2B9"/>
<gene>
    <name evidence="2" type="ORF">Ciccas_007884</name>
</gene>
<protein>
    <submittedName>
        <fullName evidence="2">Uncharacterized protein</fullName>
    </submittedName>
</protein>
<comment type="caution">
    <text evidence="2">The sequence shown here is derived from an EMBL/GenBank/DDBJ whole genome shotgun (WGS) entry which is preliminary data.</text>
</comment>
<feature type="transmembrane region" description="Helical" evidence="1">
    <location>
        <begin position="354"/>
        <end position="374"/>
    </location>
</feature>
<sequence>MDRKSFPQIVIECRSESPQELASSINNVPAEKRQLAVAVAVPKTLDRLTPSMHYISHSGGKLRCASISPKPTIQWTPNTSPGGTSSPGISESYITRAQLHSSTGESSNDASFSFLPIVGCGNLRSISPMNFTGSCNLRTSCSRQSKDRRSNSQPSACSSNSCLIKDAEYLANSNQRRSNWIISETNEYQDEVNEEAFSHGSSSFGFMHSNLHKRCLCQKRSKSCDNIHLMQRKIRKCSLPLKRKESIQVGFMKKKRSAPTRKLSRRMSTCTRRDSGSVKFSSSYFGVIEMPQYEHSMTERLNLFNSGLDDAKPTASGTEEPKLKRKNLLLHNEIYEIHKNRPSAGVCTMRMRTLLVAMQVLIGFAMSALGFYVWHNISELFWDESTQHAAIPVSPALNCSRDRSLCLQMLLLACSIITGGLCLVCSLGVGRLSEKISKCNSDDRMEKENCTDSCVSLQNSSFSCECRLSKNRTLQFLPKCMFVQHNLRDYLIMQCALLAVASVVCLTQVYNISKKIYKISQLNQKESPVNSALLDTIQMLPSASCDIEAEGESIVSALQSRSRHLSLDCSYMDEVKKISDSTVPEIRRLSGPPR</sequence>